<accession>A0A448YSP5</accession>
<keyword evidence="1" id="KW-0812">Transmembrane</keyword>
<organism evidence="3 4">
    <name type="scientific">Brettanomyces naardenensis</name>
    <name type="common">Yeast</name>
    <dbReference type="NCBI Taxonomy" id="13370"/>
    <lineage>
        <taxon>Eukaryota</taxon>
        <taxon>Fungi</taxon>
        <taxon>Dikarya</taxon>
        <taxon>Ascomycota</taxon>
        <taxon>Saccharomycotina</taxon>
        <taxon>Pichiomycetes</taxon>
        <taxon>Pichiales</taxon>
        <taxon>Pichiaceae</taxon>
        <taxon>Brettanomyces</taxon>
    </lineage>
</organism>
<feature type="chain" id="PRO_5019225911" evidence="2">
    <location>
        <begin position="24"/>
        <end position="200"/>
    </location>
</feature>
<keyword evidence="2" id="KW-0732">Signal</keyword>
<feature type="transmembrane region" description="Helical" evidence="1">
    <location>
        <begin position="169"/>
        <end position="188"/>
    </location>
</feature>
<sequence>MMMRGVAVYIYLLFLSLLPCYYANTETALVDRTIDRSVDANTVINEFLSETKAQVIGIDEGRTETVVVNFEPMILVKPENHQSRTILVDLSSLEYGFKYFVKVCWSAINPIDISLTTIKDSVLVITATTNYYSTDLAQTEKYLTDVKIQLQVSANNRFYGLLNDEFVRIAGYLIALTFASIVFSRWFYGKYFAPAKSKIE</sequence>
<dbReference type="InParanoid" id="A0A448YSP5"/>
<dbReference type="Pfam" id="PF10333">
    <property type="entry name" value="Pga1"/>
    <property type="match status" value="1"/>
</dbReference>
<keyword evidence="1" id="KW-0472">Membrane</keyword>
<evidence type="ECO:0000256" key="1">
    <source>
        <dbReference type="SAM" id="Phobius"/>
    </source>
</evidence>
<gene>
    <name evidence="3" type="ORF">BRENAR_LOCUS4654</name>
</gene>
<evidence type="ECO:0000313" key="4">
    <source>
        <dbReference type="Proteomes" id="UP000290900"/>
    </source>
</evidence>
<reference evidence="3 4" key="1">
    <citation type="submission" date="2018-12" db="EMBL/GenBank/DDBJ databases">
        <authorList>
            <person name="Tiukova I."/>
            <person name="Dainat J."/>
        </authorList>
    </citation>
    <scope>NUCLEOTIDE SEQUENCE [LARGE SCALE GENOMIC DNA]</scope>
</reference>
<evidence type="ECO:0000256" key="2">
    <source>
        <dbReference type="SAM" id="SignalP"/>
    </source>
</evidence>
<dbReference type="Proteomes" id="UP000290900">
    <property type="component" value="Unassembled WGS sequence"/>
</dbReference>
<dbReference type="InterPro" id="IPR019433">
    <property type="entry name" value="GPI_ManTrfase_II_coact_Pga1"/>
</dbReference>
<name>A0A448YSP5_BRENA</name>
<keyword evidence="4" id="KW-1185">Reference proteome</keyword>
<evidence type="ECO:0000313" key="3">
    <source>
        <dbReference type="EMBL" id="VEU23925.1"/>
    </source>
</evidence>
<protein>
    <submittedName>
        <fullName evidence="3">DEKNAAC105279</fullName>
    </submittedName>
</protein>
<feature type="signal peptide" evidence="2">
    <location>
        <begin position="1"/>
        <end position="23"/>
    </location>
</feature>
<dbReference type="AlphaFoldDB" id="A0A448YSP5"/>
<dbReference type="EMBL" id="CAACVR010000067">
    <property type="protein sequence ID" value="VEU23925.1"/>
    <property type="molecule type" value="Genomic_DNA"/>
</dbReference>
<proteinExistence type="predicted"/>
<keyword evidence="1" id="KW-1133">Transmembrane helix</keyword>
<dbReference type="OrthoDB" id="10616839at2759"/>